<keyword evidence="1" id="KW-0732">Signal</keyword>
<dbReference type="InterPro" id="IPR029058">
    <property type="entry name" value="AB_hydrolase_fold"/>
</dbReference>
<proteinExistence type="predicted"/>
<accession>A0ABQ3AJK9</accession>
<evidence type="ECO:0000313" key="4">
    <source>
        <dbReference type="Proteomes" id="UP000653308"/>
    </source>
</evidence>
<dbReference type="SUPFAM" id="SSF53474">
    <property type="entry name" value="alpha/beta-Hydrolases"/>
    <property type="match status" value="1"/>
</dbReference>
<dbReference type="Pfam" id="PF07819">
    <property type="entry name" value="PGAP1"/>
    <property type="match status" value="1"/>
</dbReference>
<sequence>MNLRSSLTAVVAGLVLTLMATTTASAIPSPARADAVGVEAAPARADSNKRPVFLIKGYTPGDKCGSKWNAAVRLLKSEGWKTKRLHRVGFYATDDSKCDVRIDNGTATAETSLKVLGRELAKKIYDMYSSKGIPVDIVGHSMGGLIARAAIAGYQKGEPGWPKKLLVEDVVTLGTPHRGVHRPACFTLQCIEMNPFSGFRNWLGADLPQADGGTDWTLVSSRADWSVPPAFAMPTDIGAQHLVLYSEIGSSLGHSELRTQATGVFPLNYTNNGGASWGYLERGSAPLRVTKNALYWSSRW</sequence>
<feature type="chain" id="PRO_5045040125" description="GPI inositol-deacylase PGAP1-like alpha/beta domain-containing protein" evidence="1">
    <location>
        <begin position="27"/>
        <end position="300"/>
    </location>
</feature>
<evidence type="ECO:0000256" key="1">
    <source>
        <dbReference type="SAM" id="SignalP"/>
    </source>
</evidence>
<comment type="caution">
    <text evidence="3">The sequence shown here is derived from an EMBL/GenBank/DDBJ whole genome shotgun (WGS) entry which is preliminary data.</text>
</comment>
<reference evidence="4" key="1">
    <citation type="journal article" date="2019" name="Int. J. Syst. Evol. Microbiol.">
        <title>The Global Catalogue of Microorganisms (GCM) 10K type strain sequencing project: providing services to taxonomists for standard genome sequencing and annotation.</title>
        <authorList>
            <consortium name="The Broad Institute Genomics Platform"/>
            <consortium name="The Broad Institute Genome Sequencing Center for Infectious Disease"/>
            <person name="Wu L."/>
            <person name="Ma J."/>
        </authorList>
    </citation>
    <scope>NUCLEOTIDE SEQUENCE [LARGE SCALE GENOMIC DNA]</scope>
    <source>
        <strain evidence="4">JCM 4957</strain>
    </source>
</reference>
<name>A0ABQ3AJK9_9ACTN</name>
<evidence type="ECO:0000259" key="2">
    <source>
        <dbReference type="Pfam" id="PF07819"/>
    </source>
</evidence>
<dbReference type="EMBL" id="BMWE01000039">
    <property type="protein sequence ID" value="GGY52547.1"/>
    <property type="molecule type" value="Genomic_DNA"/>
</dbReference>
<feature type="domain" description="GPI inositol-deacylase PGAP1-like alpha/beta" evidence="2">
    <location>
        <begin position="119"/>
        <end position="179"/>
    </location>
</feature>
<dbReference type="InterPro" id="IPR012908">
    <property type="entry name" value="PGAP1-ab_dom-like"/>
</dbReference>
<dbReference type="Gene3D" id="3.40.50.1820">
    <property type="entry name" value="alpha/beta hydrolase"/>
    <property type="match status" value="1"/>
</dbReference>
<organism evidence="3 4">
    <name type="scientific">Streptomyces djakartensis</name>
    <dbReference type="NCBI Taxonomy" id="68193"/>
    <lineage>
        <taxon>Bacteria</taxon>
        <taxon>Bacillati</taxon>
        <taxon>Actinomycetota</taxon>
        <taxon>Actinomycetes</taxon>
        <taxon>Kitasatosporales</taxon>
        <taxon>Streptomycetaceae</taxon>
        <taxon>Streptomyces</taxon>
    </lineage>
</organism>
<keyword evidence="4" id="KW-1185">Reference proteome</keyword>
<feature type="signal peptide" evidence="1">
    <location>
        <begin position="1"/>
        <end position="26"/>
    </location>
</feature>
<dbReference type="Proteomes" id="UP000653308">
    <property type="component" value="Unassembled WGS sequence"/>
</dbReference>
<evidence type="ECO:0000313" key="3">
    <source>
        <dbReference type="EMBL" id="GGY52547.1"/>
    </source>
</evidence>
<protein>
    <recommendedName>
        <fullName evidence="2">GPI inositol-deacylase PGAP1-like alpha/beta domain-containing protein</fullName>
    </recommendedName>
</protein>
<gene>
    <name evidence="3" type="ORF">GCM10010384_67870</name>
</gene>